<dbReference type="SMART" id="SM00867">
    <property type="entry name" value="YceI"/>
    <property type="match status" value="1"/>
</dbReference>
<dbReference type="OrthoDB" id="1247465at2"/>
<proteinExistence type="predicted"/>
<keyword evidence="1" id="KW-0732">Signal</keyword>
<dbReference type="AlphaFoldDB" id="A0A0K6GVP8"/>
<dbReference type="InterPro" id="IPR036761">
    <property type="entry name" value="TTHA0802/YceI-like_sf"/>
</dbReference>
<feature type="chain" id="PRO_5005503706" evidence="1">
    <location>
        <begin position="20"/>
        <end position="181"/>
    </location>
</feature>
<sequence>MKFPALAASLLMLAPLAGAQPVDLARSQLTFTMKQMNVPVSGSFRKFSANVDFNPQKPEAGRADIVIDTASIALPTREAEAEARKKDWFNTAQFPQARFTSTAMKALGGNRYQVNGRLTLKGVTRDVTAPFTARAENGVILVEGSLPISRLAFRIGEGSWSDTGTVADDVQLSFRMALKGQ</sequence>
<evidence type="ECO:0000259" key="2">
    <source>
        <dbReference type="SMART" id="SM00867"/>
    </source>
</evidence>
<dbReference type="EMBL" id="CYHA01000002">
    <property type="protein sequence ID" value="CUA82568.1"/>
    <property type="molecule type" value="Genomic_DNA"/>
</dbReference>
<dbReference type="SUPFAM" id="SSF101874">
    <property type="entry name" value="YceI-like"/>
    <property type="match status" value="1"/>
</dbReference>
<reference evidence="4" key="1">
    <citation type="submission" date="2015-08" db="EMBL/GenBank/DDBJ databases">
        <authorList>
            <person name="Varghese N."/>
        </authorList>
    </citation>
    <scope>NUCLEOTIDE SEQUENCE [LARGE SCALE GENOMIC DNA]</scope>
    <source>
        <strain evidence="4">DSM 17901</strain>
    </source>
</reference>
<feature type="domain" description="Lipid/polyisoprenoid-binding YceI-like" evidence="2">
    <location>
        <begin position="19"/>
        <end position="179"/>
    </location>
</feature>
<evidence type="ECO:0000256" key="1">
    <source>
        <dbReference type="SAM" id="SignalP"/>
    </source>
</evidence>
<dbReference type="Gene3D" id="2.40.128.110">
    <property type="entry name" value="Lipid/polyisoprenoid-binding, YceI-like"/>
    <property type="match status" value="1"/>
</dbReference>
<dbReference type="Proteomes" id="UP000243535">
    <property type="component" value="Unassembled WGS sequence"/>
</dbReference>
<dbReference type="PANTHER" id="PTHR34406:SF1">
    <property type="entry name" value="PROTEIN YCEI"/>
    <property type="match status" value="1"/>
</dbReference>
<organism evidence="3 4">
    <name type="scientific">Gulbenkiania indica</name>
    <dbReference type="NCBI Taxonomy" id="375574"/>
    <lineage>
        <taxon>Bacteria</taxon>
        <taxon>Pseudomonadati</taxon>
        <taxon>Pseudomonadota</taxon>
        <taxon>Betaproteobacteria</taxon>
        <taxon>Neisseriales</taxon>
        <taxon>Chromobacteriaceae</taxon>
        <taxon>Gulbenkiania</taxon>
    </lineage>
</organism>
<dbReference type="Pfam" id="PF04264">
    <property type="entry name" value="YceI"/>
    <property type="match status" value="1"/>
</dbReference>
<evidence type="ECO:0000313" key="3">
    <source>
        <dbReference type="EMBL" id="CUA82568.1"/>
    </source>
</evidence>
<feature type="signal peptide" evidence="1">
    <location>
        <begin position="1"/>
        <end position="19"/>
    </location>
</feature>
<dbReference type="RefSeq" id="WP_055433662.1">
    <property type="nucleotide sequence ID" value="NZ_CYHA01000002.1"/>
</dbReference>
<protein>
    <submittedName>
        <fullName evidence="3">Polyisoprenoid-binding periplasmic protein YceI</fullName>
    </submittedName>
</protein>
<dbReference type="InterPro" id="IPR007372">
    <property type="entry name" value="Lipid/polyisoprenoid-bd_YceI"/>
</dbReference>
<gene>
    <name evidence="3" type="ORF">Ga0061063_1340</name>
</gene>
<evidence type="ECO:0000313" key="4">
    <source>
        <dbReference type="Proteomes" id="UP000243535"/>
    </source>
</evidence>
<dbReference type="PANTHER" id="PTHR34406">
    <property type="entry name" value="PROTEIN YCEI"/>
    <property type="match status" value="1"/>
</dbReference>
<name>A0A0K6GVP8_9NEIS</name>
<dbReference type="STRING" id="375574.GCA_001418035_01132"/>
<accession>A0A0K6GVP8</accession>
<keyword evidence="4" id="KW-1185">Reference proteome</keyword>